<dbReference type="Gramene" id="GBG66731">
    <property type="protein sequence ID" value="GBG66731"/>
    <property type="gene ID" value="CBR_g68715"/>
</dbReference>
<reference evidence="2 3" key="1">
    <citation type="journal article" date="2018" name="Cell">
        <title>The Chara Genome: Secondary Complexity and Implications for Plant Terrestrialization.</title>
        <authorList>
            <person name="Nishiyama T."/>
            <person name="Sakayama H."/>
            <person name="Vries J.D."/>
            <person name="Buschmann H."/>
            <person name="Saint-Marcoux D."/>
            <person name="Ullrich K.K."/>
            <person name="Haas F.B."/>
            <person name="Vanderstraeten L."/>
            <person name="Becker D."/>
            <person name="Lang D."/>
            <person name="Vosolsobe S."/>
            <person name="Rombauts S."/>
            <person name="Wilhelmsson P.K.I."/>
            <person name="Janitza P."/>
            <person name="Kern R."/>
            <person name="Heyl A."/>
            <person name="Rumpler F."/>
            <person name="Villalobos L.I.A.C."/>
            <person name="Clay J.M."/>
            <person name="Skokan R."/>
            <person name="Toyoda A."/>
            <person name="Suzuki Y."/>
            <person name="Kagoshima H."/>
            <person name="Schijlen E."/>
            <person name="Tajeshwar N."/>
            <person name="Catarino B."/>
            <person name="Hetherington A.J."/>
            <person name="Saltykova A."/>
            <person name="Bonnot C."/>
            <person name="Breuninger H."/>
            <person name="Symeonidi A."/>
            <person name="Radhakrishnan G.V."/>
            <person name="Van Nieuwerburgh F."/>
            <person name="Deforce D."/>
            <person name="Chang C."/>
            <person name="Karol K.G."/>
            <person name="Hedrich R."/>
            <person name="Ulvskov P."/>
            <person name="Glockner G."/>
            <person name="Delwiche C.F."/>
            <person name="Petrasek J."/>
            <person name="Van de Peer Y."/>
            <person name="Friml J."/>
            <person name="Beilby M."/>
            <person name="Dolan L."/>
            <person name="Kohara Y."/>
            <person name="Sugano S."/>
            <person name="Fujiyama A."/>
            <person name="Delaux P.-M."/>
            <person name="Quint M."/>
            <person name="TheiBen G."/>
            <person name="Hagemann M."/>
            <person name="Harholt J."/>
            <person name="Dunand C."/>
            <person name="Zachgo S."/>
            <person name="Langdale J."/>
            <person name="Maumus F."/>
            <person name="Straeten D.V.D."/>
            <person name="Gould S.B."/>
            <person name="Rensing S.A."/>
        </authorList>
    </citation>
    <scope>NUCLEOTIDE SEQUENCE [LARGE SCALE GENOMIC DNA]</scope>
    <source>
        <strain evidence="2 3">S276</strain>
    </source>
</reference>
<dbReference type="Proteomes" id="UP000265515">
    <property type="component" value="Unassembled WGS sequence"/>
</dbReference>
<dbReference type="EMBL" id="BFEA01000078">
    <property type="protein sequence ID" value="GBG66731.1"/>
    <property type="molecule type" value="Genomic_DNA"/>
</dbReference>
<gene>
    <name evidence="2" type="ORF">CBR_g68715</name>
</gene>
<organism evidence="2 3">
    <name type="scientific">Chara braunii</name>
    <name type="common">Braun's stonewort</name>
    <dbReference type="NCBI Taxonomy" id="69332"/>
    <lineage>
        <taxon>Eukaryota</taxon>
        <taxon>Viridiplantae</taxon>
        <taxon>Streptophyta</taxon>
        <taxon>Charophyceae</taxon>
        <taxon>Charales</taxon>
        <taxon>Characeae</taxon>
        <taxon>Chara</taxon>
    </lineage>
</organism>
<evidence type="ECO:0000313" key="3">
    <source>
        <dbReference type="Proteomes" id="UP000265515"/>
    </source>
</evidence>
<comment type="caution">
    <text evidence="2">The sequence shown here is derived from an EMBL/GenBank/DDBJ whole genome shotgun (WGS) entry which is preliminary data.</text>
</comment>
<sequence>MEREPSRLRKLCSSFIREDDGVMLLGRAHAGLIWELARAGHHVFACDDTTKELTYLSEFLDFYVKDPRNRCRFEKPQVKHRKDRNIYYKLGRKREKVWAYLFGDAPQSAVDNDYVIRKSKLEIAMNEYHGSHMGAFHMFVARCAHLYLNMKKRAPVGRDYADLARKAGNINNIDCDENMSDSDLDVPSRAARGAAEGARGEEPQGSTNGPGGKASSSQWQMAVKRRDRGWVAKEKKDAAIWHSVTETQIYRRVLKENVGASEEAIAAKAKVLFEHLRANKKLEFSTKFYNLASSVSYGSINWKIELASAVKGIDSINSLKTQDVIASNTIIEIARGDPSCEKDTRANAGHVQDEQQRACAQQSTPRSAMGDSTMIRKDGDDMELGALIEQPTGGVNDGTTNVGSFGSLVAAMTARQGISEMMETDAGQDDGSQAVKVSQEEVAATTEQATKGEGSREHMSIIDMTSESTGEDMIQEKEQKDDNNAPRVEGDHEQDVQQLRRPTRPVIKKVVVDA</sequence>
<protein>
    <submittedName>
        <fullName evidence="2">Uncharacterized protein</fullName>
    </submittedName>
</protein>
<feature type="region of interest" description="Disordered" evidence="1">
    <location>
        <begin position="174"/>
        <end position="219"/>
    </location>
</feature>
<feature type="compositionally biased region" description="Acidic residues" evidence="1">
    <location>
        <begin position="174"/>
        <end position="184"/>
    </location>
</feature>
<feature type="compositionally biased region" description="Basic and acidic residues" evidence="1">
    <location>
        <begin position="474"/>
        <end position="495"/>
    </location>
</feature>
<dbReference type="AlphaFoldDB" id="A0A388K9N3"/>
<evidence type="ECO:0000313" key="2">
    <source>
        <dbReference type="EMBL" id="GBG66731.1"/>
    </source>
</evidence>
<proteinExistence type="predicted"/>
<evidence type="ECO:0000256" key="1">
    <source>
        <dbReference type="SAM" id="MobiDB-lite"/>
    </source>
</evidence>
<accession>A0A388K9N3</accession>
<feature type="region of interest" description="Disordered" evidence="1">
    <location>
        <begin position="440"/>
        <end position="514"/>
    </location>
</feature>
<keyword evidence="3" id="KW-1185">Reference proteome</keyword>
<name>A0A388K9N3_CHABU</name>